<dbReference type="Proteomes" id="UP001215280">
    <property type="component" value="Unassembled WGS sequence"/>
</dbReference>
<dbReference type="AlphaFoldDB" id="A0AAD7IE47"/>
<evidence type="ECO:0000313" key="2">
    <source>
        <dbReference type="Proteomes" id="UP001215280"/>
    </source>
</evidence>
<gene>
    <name evidence="1" type="ORF">DFH07DRAFT_751730</name>
</gene>
<protein>
    <recommendedName>
        <fullName evidence="3">F-box domain-containing protein</fullName>
    </recommendedName>
</protein>
<name>A0AAD7IE47_9AGAR</name>
<comment type="caution">
    <text evidence="1">The sequence shown here is derived from an EMBL/GenBank/DDBJ whole genome shotgun (WGS) entry which is preliminary data.</text>
</comment>
<reference evidence="1" key="1">
    <citation type="submission" date="2023-03" db="EMBL/GenBank/DDBJ databases">
        <title>Massive genome expansion in bonnet fungi (Mycena s.s.) driven by repeated elements and novel gene families across ecological guilds.</title>
        <authorList>
            <consortium name="Lawrence Berkeley National Laboratory"/>
            <person name="Harder C.B."/>
            <person name="Miyauchi S."/>
            <person name="Viragh M."/>
            <person name="Kuo A."/>
            <person name="Thoen E."/>
            <person name="Andreopoulos B."/>
            <person name="Lu D."/>
            <person name="Skrede I."/>
            <person name="Drula E."/>
            <person name="Henrissat B."/>
            <person name="Morin E."/>
            <person name="Kohler A."/>
            <person name="Barry K."/>
            <person name="LaButti K."/>
            <person name="Morin E."/>
            <person name="Salamov A."/>
            <person name="Lipzen A."/>
            <person name="Mereny Z."/>
            <person name="Hegedus B."/>
            <person name="Baldrian P."/>
            <person name="Stursova M."/>
            <person name="Weitz H."/>
            <person name="Taylor A."/>
            <person name="Grigoriev I.V."/>
            <person name="Nagy L.G."/>
            <person name="Martin F."/>
            <person name="Kauserud H."/>
        </authorList>
    </citation>
    <scope>NUCLEOTIDE SEQUENCE</scope>
    <source>
        <strain evidence="1">CBHHK188m</strain>
    </source>
</reference>
<sequence length="100" mass="11069">MASRLAADNLRARVNEISSAIARQTEILRDLETQRSVARGELNAILDPMARLPLEISSEILTKCLPILPKCHPRETPALFLSVCHAWKNIALATPSLWAV</sequence>
<proteinExistence type="predicted"/>
<keyword evidence="2" id="KW-1185">Reference proteome</keyword>
<feature type="non-terminal residue" evidence="1">
    <location>
        <position position="100"/>
    </location>
</feature>
<dbReference type="EMBL" id="JARJLG010000128">
    <property type="protein sequence ID" value="KAJ7740247.1"/>
    <property type="molecule type" value="Genomic_DNA"/>
</dbReference>
<accession>A0AAD7IE47</accession>
<evidence type="ECO:0008006" key="3">
    <source>
        <dbReference type="Google" id="ProtNLM"/>
    </source>
</evidence>
<evidence type="ECO:0000313" key="1">
    <source>
        <dbReference type="EMBL" id="KAJ7740247.1"/>
    </source>
</evidence>
<organism evidence="1 2">
    <name type="scientific">Mycena maculata</name>
    <dbReference type="NCBI Taxonomy" id="230809"/>
    <lineage>
        <taxon>Eukaryota</taxon>
        <taxon>Fungi</taxon>
        <taxon>Dikarya</taxon>
        <taxon>Basidiomycota</taxon>
        <taxon>Agaricomycotina</taxon>
        <taxon>Agaricomycetes</taxon>
        <taxon>Agaricomycetidae</taxon>
        <taxon>Agaricales</taxon>
        <taxon>Marasmiineae</taxon>
        <taxon>Mycenaceae</taxon>
        <taxon>Mycena</taxon>
    </lineage>
</organism>